<dbReference type="SUPFAM" id="SSF55874">
    <property type="entry name" value="ATPase domain of HSP90 chaperone/DNA topoisomerase II/histidine kinase"/>
    <property type="match status" value="1"/>
</dbReference>
<evidence type="ECO:0000313" key="17">
    <source>
        <dbReference type="Proteomes" id="UP000030401"/>
    </source>
</evidence>
<dbReference type="PROSITE" id="PS50885">
    <property type="entry name" value="HAMP"/>
    <property type="match status" value="1"/>
</dbReference>
<protein>
    <recommendedName>
        <fullName evidence="3">histidine kinase</fullName>
        <ecNumber evidence="3">2.7.13.3</ecNumber>
    </recommendedName>
</protein>
<dbReference type="InterPro" id="IPR003594">
    <property type="entry name" value="HATPase_dom"/>
</dbReference>
<evidence type="ECO:0000259" key="15">
    <source>
        <dbReference type="PROSITE" id="PS50885"/>
    </source>
</evidence>
<proteinExistence type="predicted"/>
<evidence type="ECO:0000256" key="10">
    <source>
        <dbReference type="ARBA" id="ARBA00023012"/>
    </source>
</evidence>
<dbReference type="SMART" id="SM00388">
    <property type="entry name" value="HisKA"/>
    <property type="match status" value="1"/>
</dbReference>
<dbReference type="InterPro" id="IPR036097">
    <property type="entry name" value="HisK_dim/P_sf"/>
</dbReference>
<name>A0A0A5FYT7_9BACI</name>
<dbReference type="GO" id="GO:0005886">
    <property type="term" value="C:plasma membrane"/>
    <property type="evidence" value="ECO:0007669"/>
    <property type="project" value="UniProtKB-SubCell"/>
</dbReference>
<keyword evidence="10" id="KW-0902">Two-component regulatory system</keyword>
<dbReference type="InterPro" id="IPR004358">
    <property type="entry name" value="Sig_transdc_His_kin-like_C"/>
</dbReference>
<keyword evidence="9" id="KW-0067">ATP-binding</keyword>
<organism evidence="16 17">
    <name type="scientific">Pontibacillus litoralis JSM 072002</name>
    <dbReference type="NCBI Taxonomy" id="1385512"/>
    <lineage>
        <taxon>Bacteria</taxon>
        <taxon>Bacillati</taxon>
        <taxon>Bacillota</taxon>
        <taxon>Bacilli</taxon>
        <taxon>Bacillales</taxon>
        <taxon>Bacillaceae</taxon>
        <taxon>Pontibacillus</taxon>
    </lineage>
</organism>
<keyword evidence="13" id="KW-1133">Transmembrane helix</keyword>
<evidence type="ECO:0000313" key="16">
    <source>
        <dbReference type="EMBL" id="KGX84964.1"/>
    </source>
</evidence>
<dbReference type="EC" id="2.7.13.3" evidence="3"/>
<evidence type="ECO:0000256" key="1">
    <source>
        <dbReference type="ARBA" id="ARBA00000085"/>
    </source>
</evidence>
<keyword evidence="8 16" id="KW-0418">Kinase</keyword>
<dbReference type="GO" id="GO:0005524">
    <property type="term" value="F:ATP binding"/>
    <property type="evidence" value="ECO:0007669"/>
    <property type="project" value="UniProtKB-KW"/>
</dbReference>
<dbReference type="Pfam" id="PF00512">
    <property type="entry name" value="HisKA"/>
    <property type="match status" value="1"/>
</dbReference>
<sequence>MKYHNKLLPKRFVIHLTLLNIVIIGIFVLLSGWSLYNTACLLVDRMYANSIQQTYFKQTLFQYLLLFSIMAIVIGSVLHYYLTKKVTKPVRQLIASTKTIKKGIYPQPIPVTKNELGEFIQQYNELMQQLQTNEQQRKKLITDLSHEIRTPLSNINGYLYALQSGVVEGNEVLYQSLYRESTRLTSMMNQLEQLKKWDVTSSPLSMPKQEVDISSLLTQCLEMFQLALNQHNLTSDCHVESCNMYIHEEGIYRVVSNLIENAISYYEGNGPIKLHGARKHDDYYIAITGPGQPIPEQEKAQLFQRFYRIDQSRSRDTGGSGLGLAIAKDIVGYHEGEIGVETNNNVHTFWFTLPITPKT</sequence>
<feature type="transmembrane region" description="Helical" evidence="13">
    <location>
        <begin position="60"/>
        <end position="82"/>
    </location>
</feature>
<dbReference type="PROSITE" id="PS50109">
    <property type="entry name" value="HIS_KIN"/>
    <property type="match status" value="1"/>
</dbReference>
<evidence type="ECO:0000256" key="11">
    <source>
        <dbReference type="ARBA" id="ARBA00023136"/>
    </source>
</evidence>
<dbReference type="Proteomes" id="UP000030401">
    <property type="component" value="Unassembled WGS sequence"/>
</dbReference>
<keyword evidence="6" id="KW-0808">Transferase</keyword>
<dbReference type="PANTHER" id="PTHR45453:SF1">
    <property type="entry name" value="PHOSPHATE REGULON SENSOR PROTEIN PHOR"/>
    <property type="match status" value="1"/>
</dbReference>
<evidence type="ECO:0000256" key="8">
    <source>
        <dbReference type="ARBA" id="ARBA00022777"/>
    </source>
</evidence>
<dbReference type="CDD" id="cd00082">
    <property type="entry name" value="HisKA"/>
    <property type="match status" value="1"/>
</dbReference>
<dbReference type="GO" id="GO:0004721">
    <property type="term" value="F:phosphoprotein phosphatase activity"/>
    <property type="evidence" value="ECO:0007669"/>
    <property type="project" value="TreeGrafter"/>
</dbReference>
<dbReference type="InterPro" id="IPR005467">
    <property type="entry name" value="His_kinase_dom"/>
</dbReference>
<evidence type="ECO:0000256" key="12">
    <source>
        <dbReference type="SAM" id="Coils"/>
    </source>
</evidence>
<reference evidence="16 17" key="1">
    <citation type="submission" date="2013-08" db="EMBL/GenBank/DDBJ databases">
        <authorList>
            <person name="Huang J."/>
            <person name="Wang G."/>
        </authorList>
    </citation>
    <scope>NUCLEOTIDE SEQUENCE [LARGE SCALE GENOMIC DNA]</scope>
    <source>
        <strain evidence="16 17">JSM 072002</strain>
    </source>
</reference>
<dbReference type="SMART" id="SM00387">
    <property type="entry name" value="HATPase_c"/>
    <property type="match status" value="1"/>
</dbReference>
<keyword evidence="13" id="KW-0812">Transmembrane</keyword>
<keyword evidence="11 13" id="KW-0472">Membrane</keyword>
<dbReference type="SMART" id="SM00304">
    <property type="entry name" value="HAMP"/>
    <property type="match status" value="1"/>
</dbReference>
<dbReference type="InterPro" id="IPR050351">
    <property type="entry name" value="BphY/WalK/GraS-like"/>
</dbReference>
<evidence type="ECO:0000256" key="6">
    <source>
        <dbReference type="ARBA" id="ARBA00022679"/>
    </source>
</evidence>
<dbReference type="STRING" id="1385512.N784_11355"/>
<dbReference type="eggNOG" id="COG5002">
    <property type="taxonomic scope" value="Bacteria"/>
</dbReference>
<evidence type="ECO:0000256" key="13">
    <source>
        <dbReference type="SAM" id="Phobius"/>
    </source>
</evidence>
<evidence type="ECO:0000256" key="5">
    <source>
        <dbReference type="ARBA" id="ARBA00022553"/>
    </source>
</evidence>
<comment type="catalytic activity">
    <reaction evidence="1">
        <text>ATP + protein L-histidine = ADP + protein N-phospho-L-histidine.</text>
        <dbReference type="EC" id="2.7.13.3"/>
    </reaction>
</comment>
<dbReference type="InterPro" id="IPR003661">
    <property type="entry name" value="HisK_dim/P_dom"/>
</dbReference>
<dbReference type="Pfam" id="PF02518">
    <property type="entry name" value="HATPase_c"/>
    <property type="match status" value="1"/>
</dbReference>
<evidence type="ECO:0000256" key="4">
    <source>
        <dbReference type="ARBA" id="ARBA00022475"/>
    </source>
</evidence>
<evidence type="ECO:0000259" key="14">
    <source>
        <dbReference type="PROSITE" id="PS50109"/>
    </source>
</evidence>
<feature type="transmembrane region" description="Helical" evidence="13">
    <location>
        <begin position="12"/>
        <end position="36"/>
    </location>
</feature>
<dbReference type="InterPro" id="IPR036890">
    <property type="entry name" value="HATPase_C_sf"/>
</dbReference>
<keyword evidence="12" id="KW-0175">Coiled coil</keyword>
<dbReference type="GO" id="GO:0016036">
    <property type="term" value="P:cellular response to phosphate starvation"/>
    <property type="evidence" value="ECO:0007669"/>
    <property type="project" value="TreeGrafter"/>
</dbReference>
<dbReference type="EMBL" id="AVPG01000028">
    <property type="protein sequence ID" value="KGX84964.1"/>
    <property type="molecule type" value="Genomic_DNA"/>
</dbReference>
<feature type="domain" description="Histidine kinase" evidence="14">
    <location>
        <begin position="143"/>
        <end position="357"/>
    </location>
</feature>
<comment type="caution">
    <text evidence="16">The sequence shown here is derived from an EMBL/GenBank/DDBJ whole genome shotgun (WGS) entry which is preliminary data.</text>
</comment>
<keyword evidence="7" id="KW-0547">Nucleotide-binding</keyword>
<dbReference type="RefSeq" id="WP_036835858.1">
    <property type="nucleotide sequence ID" value="NZ_AVPG01000028.1"/>
</dbReference>
<dbReference type="FunFam" id="3.30.565.10:FF:000006">
    <property type="entry name" value="Sensor histidine kinase WalK"/>
    <property type="match status" value="1"/>
</dbReference>
<dbReference type="GO" id="GO:0000155">
    <property type="term" value="F:phosphorelay sensor kinase activity"/>
    <property type="evidence" value="ECO:0007669"/>
    <property type="project" value="InterPro"/>
</dbReference>
<dbReference type="Gene3D" id="6.10.340.10">
    <property type="match status" value="1"/>
</dbReference>
<keyword evidence="4" id="KW-1003">Cell membrane</keyword>
<dbReference type="AlphaFoldDB" id="A0A0A5FYT7"/>
<comment type="subcellular location">
    <subcellularLocation>
        <location evidence="2">Cell membrane</location>
        <topology evidence="2">Multi-pass membrane protein</topology>
    </subcellularLocation>
</comment>
<gene>
    <name evidence="16" type="ORF">N784_11355</name>
</gene>
<evidence type="ECO:0000256" key="3">
    <source>
        <dbReference type="ARBA" id="ARBA00012438"/>
    </source>
</evidence>
<dbReference type="Gene3D" id="3.30.565.10">
    <property type="entry name" value="Histidine kinase-like ATPase, C-terminal domain"/>
    <property type="match status" value="1"/>
</dbReference>
<evidence type="ECO:0000256" key="2">
    <source>
        <dbReference type="ARBA" id="ARBA00004651"/>
    </source>
</evidence>
<dbReference type="SUPFAM" id="SSF47384">
    <property type="entry name" value="Homodimeric domain of signal transducing histidine kinase"/>
    <property type="match status" value="1"/>
</dbReference>
<dbReference type="PANTHER" id="PTHR45453">
    <property type="entry name" value="PHOSPHATE REGULON SENSOR PROTEIN PHOR"/>
    <property type="match status" value="1"/>
</dbReference>
<keyword evidence="5" id="KW-0597">Phosphoprotein</keyword>
<feature type="domain" description="HAMP" evidence="15">
    <location>
        <begin position="84"/>
        <end position="135"/>
    </location>
</feature>
<dbReference type="CDD" id="cd00075">
    <property type="entry name" value="HATPase"/>
    <property type="match status" value="1"/>
</dbReference>
<dbReference type="CDD" id="cd06225">
    <property type="entry name" value="HAMP"/>
    <property type="match status" value="1"/>
</dbReference>
<accession>A0A0A5FYT7</accession>
<evidence type="ECO:0000256" key="9">
    <source>
        <dbReference type="ARBA" id="ARBA00022840"/>
    </source>
</evidence>
<evidence type="ECO:0000256" key="7">
    <source>
        <dbReference type="ARBA" id="ARBA00022741"/>
    </source>
</evidence>
<dbReference type="Gene3D" id="1.10.287.130">
    <property type="match status" value="1"/>
</dbReference>
<keyword evidence="17" id="KW-1185">Reference proteome</keyword>
<dbReference type="PRINTS" id="PR00344">
    <property type="entry name" value="BCTRLSENSOR"/>
</dbReference>
<feature type="coiled-coil region" evidence="12">
    <location>
        <begin position="113"/>
        <end position="143"/>
    </location>
</feature>
<dbReference type="InterPro" id="IPR003660">
    <property type="entry name" value="HAMP_dom"/>
</dbReference>